<dbReference type="PANTHER" id="PTHR47438">
    <property type="entry name" value="PHOSPHATE METABOLISM PROTEIN 8-RELATED"/>
    <property type="match status" value="1"/>
</dbReference>
<dbReference type="Pfam" id="PF00702">
    <property type="entry name" value="Hydrolase"/>
    <property type="match status" value="1"/>
</dbReference>
<dbReference type="HOGENOM" id="CLU_059493_1_0_1"/>
<gene>
    <name evidence="1" type="ORF">NBO_18g0019</name>
</gene>
<dbReference type="GO" id="GO:0008252">
    <property type="term" value="F:nucleotidase activity"/>
    <property type="evidence" value="ECO:0007669"/>
    <property type="project" value="TreeGrafter"/>
</dbReference>
<dbReference type="GO" id="GO:0009166">
    <property type="term" value="P:nucleotide catabolic process"/>
    <property type="evidence" value="ECO:0007669"/>
    <property type="project" value="TreeGrafter"/>
</dbReference>
<dbReference type="AlphaFoldDB" id="R0KWT2"/>
<evidence type="ECO:0000313" key="1">
    <source>
        <dbReference type="EMBL" id="EOB14692.1"/>
    </source>
</evidence>
<sequence>MNINTNNNQEEKIREKLSADLKDSIETKMETKTEIKVPFIAMKTENIEIFKDSIKKVKDDYILIFDIDETLYKGSEEFHEKEDSAYFNTYNALKEKMYPGNNDIPTPESVLIKGALFMEIFKKYFGVSASQMEKMRGQTCFEKYIPRDEKLRDYLMNLPFRKWAFTNGLEERATRILESLGVSECFEGVIGVGEDSEELIGKPKDSAYKFVEDLLGIEDKGKVYFFDDNPFNIKTGEKFGWNSILIKKEENLIDVLDSILKQKGLYN</sequence>
<dbReference type="SFLD" id="SFLDS00003">
    <property type="entry name" value="Haloacid_Dehalogenase"/>
    <property type="match status" value="1"/>
</dbReference>
<dbReference type="OrthoDB" id="2194085at2759"/>
<dbReference type="InterPro" id="IPR052791">
    <property type="entry name" value="SSM1_domain"/>
</dbReference>
<dbReference type="SUPFAM" id="SSF56784">
    <property type="entry name" value="HAD-like"/>
    <property type="match status" value="1"/>
</dbReference>
<dbReference type="Gene3D" id="3.40.50.1000">
    <property type="entry name" value="HAD superfamily/HAD-like"/>
    <property type="match status" value="1"/>
</dbReference>
<protein>
    <recommendedName>
        <fullName evidence="3">Pyrimidine 5-nucleotidase</fullName>
    </recommendedName>
</protein>
<evidence type="ECO:0008006" key="3">
    <source>
        <dbReference type="Google" id="ProtNLM"/>
    </source>
</evidence>
<name>R0KWT2_NOSB1</name>
<keyword evidence="2" id="KW-1185">Reference proteome</keyword>
<dbReference type="PANTHER" id="PTHR47438:SF1">
    <property type="entry name" value="PHOSPHATE METABOLISM PROTEIN 8-RELATED"/>
    <property type="match status" value="1"/>
</dbReference>
<dbReference type="InterPro" id="IPR006439">
    <property type="entry name" value="HAD-SF_hydro_IA"/>
</dbReference>
<reference evidence="1 2" key="1">
    <citation type="journal article" date="2013" name="BMC Genomics">
        <title>Comparative genomics of parasitic silkworm microsporidia reveal an association between genome expansion and host adaptation.</title>
        <authorList>
            <person name="Pan G."/>
            <person name="Xu J."/>
            <person name="Li T."/>
            <person name="Xia Q."/>
            <person name="Liu S.L."/>
            <person name="Zhang G."/>
            <person name="Li S."/>
            <person name="Li C."/>
            <person name="Liu H."/>
            <person name="Yang L."/>
            <person name="Liu T."/>
            <person name="Zhang X."/>
            <person name="Wu Z."/>
            <person name="Fan W."/>
            <person name="Dang X."/>
            <person name="Xiang H."/>
            <person name="Tao M."/>
            <person name="Li Y."/>
            <person name="Hu J."/>
            <person name="Li Z."/>
            <person name="Lin L."/>
            <person name="Luo J."/>
            <person name="Geng L."/>
            <person name="Wang L."/>
            <person name="Long M."/>
            <person name="Wan Y."/>
            <person name="He N."/>
            <person name="Zhang Z."/>
            <person name="Lu C."/>
            <person name="Keeling P.J."/>
            <person name="Wang J."/>
            <person name="Xiang Z."/>
            <person name="Zhou Z."/>
        </authorList>
    </citation>
    <scope>NUCLEOTIDE SEQUENCE [LARGE SCALE GENOMIC DNA]</scope>
    <source>
        <strain evidence="2">CQ1 / CVCC 102059</strain>
    </source>
</reference>
<organism evidence="1 2">
    <name type="scientific">Nosema bombycis (strain CQ1 / CVCC 102059)</name>
    <name type="common">Microsporidian parasite</name>
    <name type="synonym">Pebrine of silkworm</name>
    <dbReference type="NCBI Taxonomy" id="578461"/>
    <lineage>
        <taxon>Eukaryota</taxon>
        <taxon>Fungi</taxon>
        <taxon>Fungi incertae sedis</taxon>
        <taxon>Microsporidia</taxon>
        <taxon>Nosematidae</taxon>
        <taxon>Nosema</taxon>
    </lineage>
</organism>
<dbReference type="SFLD" id="SFLDG01129">
    <property type="entry name" value="C1.5:_HAD__Beta-PGM__Phosphata"/>
    <property type="match status" value="1"/>
</dbReference>
<dbReference type="InterPro" id="IPR023214">
    <property type="entry name" value="HAD_sf"/>
</dbReference>
<accession>R0KWT2</accession>
<dbReference type="EMBL" id="KB908926">
    <property type="protein sequence ID" value="EOB14692.1"/>
    <property type="molecule type" value="Genomic_DNA"/>
</dbReference>
<dbReference type="GO" id="GO:0006206">
    <property type="term" value="P:pyrimidine nucleobase metabolic process"/>
    <property type="evidence" value="ECO:0007669"/>
    <property type="project" value="TreeGrafter"/>
</dbReference>
<proteinExistence type="predicted"/>
<dbReference type="VEuPathDB" id="MicrosporidiaDB:NBO_18g0019"/>
<dbReference type="Proteomes" id="UP000016927">
    <property type="component" value="Unassembled WGS sequence"/>
</dbReference>
<dbReference type="NCBIfam" id="TIGR01509">
    <property type="entry name" value="HAD-SF-IA-v3"/>
    <property type="match status" value="1"/>
</dbReference>
<evidence type="ECO:0000313" key="2">
    <source>
        <dbReference type="Proteomes" id="UP000016927"/>
    </source>
</evidence>
<dbReference type="InterPro" id="IPR036412">
    <property type="entry name" value="HAD-like_sf"/>
</dbReference>
<dbReference type="OMA" id="NQVESEC"/>
<dbReference type="STRING" id="578461.R0KWT2"/>